<comment type="subcellular location">
    <subcellularLocation>
        <location evidence="1">Nucleus</location>
    </subcellularLocation>
</comment>
<dbReference type="GO" id="GO:0008270">
    <property type="term" value="F:zinc ion binding"/>
    <property type="evidence" value="ECO:0007669"/>
    <property type="project" value="UniProtKB-KW"/>
</dbReference>
<keyword evidence="5 11" id="KW-0863">Zinc-finger</keyword>
<evidence type="ECO:0000256" key="11">
    <source>
        <dbReference type="PROSITE-ProRule" id="PRU00042"/>
    </source>
</evidence>
<feature type="region of interest" description="Disordered" evidence="12">
    <location>
        <begin position="174"/>
        <end position="199"/>
    </location>
</feature>
<dbReference type="Pfam" id="PF13912">
    <property type="entry name" value="zf-C2H2_6"/>
    <property type="match status" value="1"/>
</dbReference>
<keyword evidence="6" id="KW-0862">Zinc</keyword>
<dbReference type="PANTHER" id="PTHR47772">
    <property type="entry name" value="ZINC FINGER PROTEIN 200"/>
    <property type="match status" value="1"/>
</dbReference>
<keyword evidence="10" id="KW-0539">Nucleus</keyword>
<evidence type="ECO:0000256" key="3">
    <source>
        <dbReference type="ARBA" id="ARBA00022723"/>
    </source>
</evidence>
<dbReference type="InterPro" id="IPR013087">
    <property type="entry name" value="Znf_C2H2_type"/>
</dbReference>
<dbReference type="FunFam" id="3.30.160.60:FF:000224">
    <property type="entry name" value="Zinc finger protein 329"/>
    <property type="match status" value="1"/>
</dbReference>
<feature type="domain" description="C2H2-type" evidence="13">
    <location>
        <begin position="257"/>
        <end position="284"/>
    </location>
</feature>
<accession>A0AAE1HSZ3</accession>
<keyword evidence="8" id="KW-0238">DNA-binding</keyword>
<evidence type="ECO:0000256" key="6">
    <source>
        <dbReference type="ARBA" id="ARBA00022833"/>
    </source>
</evidence>
<dbReference type="GO" id="GO:0006355">
    <property type="term" value="P:regulation of DNA-templated transcription"/>
    <property type="evidence" value="ECO:0007669"/>
    <property type="project" value="UniProtKB-ARBA"/>
</dbReference>
<reference evidence="14" key="1">
    <citation type="submission" date="2021-07" db="EMBL/GenBank/DDBJ databases">
        <authorList>
            <person name="Catto M.A."/>
            <person name="Jacobson A."/>
            <person name="Kennedy G."/>
            <person name="Labadie P."/>
            <person name="Hunt B.G."/>
            <person name="Srinivasan R."/>
        </authorList>
    </citation>
    <scope>NUCLEOTIDE SEQUENCE</scope>
    <source>
        <strain evidence="14">PL_HMW_Pooled</strain>
        <tissue evidence="14">Head</tissue>
    </source>
</reference>
<evidence type="ECO:0000256" key="4">
    <source>
        <dbReference type="ARBA" id="ARBA00022737"/>
    </source>
</evidence>
<feature type="domain" description="C2H2-type" evidence="13">
    <location>
        <begin position="158"/>
        <end position="186"/>
    </location>
</feature>
<dbReference type="SUPFAM" id="SSF57667">
    <property type="entry name" value="beta-beta-alpha zinc fingers"/>
    <property type="match status" value="4"/>
</dbReference>
<evidence type="ECO:0000256" key="7">
    <source>
        <dbReference type="ARBA" id="ARBA00023015"/>
    </source>
</evidence>
<dbReference type="FunFam" id="3.30.160.60:FF:000110">
    <property type="entry name" value="Zinc finger protein-like"/>
    <property type="match status" value="1"/>
</dbReference>
<feature type="compositionally biased region" description="Basic and acidic residues" evidence="12">
    <location>
        <begin position="183"/>
        <end position="199"/>
    </location>
</feature>
<evidence type="ECO:0000256" key="12">
    <source>
        <dbReference type="SAM" id="MobiDB-lite"/>
    </source>
</evidence>
<dbReference type="InterPro" id="IPR050636">
    <property type="entry name" value="C2H2-ZF_domain-containing"/>
</dbReference>
<dbReference type="GO" id="GO:0003677">
    <property type="term" value="F:DNA binding"/>
    <property type="evidence" value="ECO:0007669"/>
    <property type="project" value="UniProtKB-KW"/>
</dbReference>
<keyword evidence="9" id="KW-0804">Transcription</keyword>
<keyword evidence="15" id="KW-1185">Reference proteome</keyword>
<dbReference type="PROSITE" id="PS50157">
    <property type="entry name" value="ZINC_FINGER_C2H2_2"/>
    <property type="match status" value="6"/>
</dbReference>
<evidence type="ECO:0000256" key="2">
    <source>
        <dbReference type="ARBA" id="ARBA00006991"/>
    </source>
</evidence>
<evidence type="ECO:0000256" key="1">
    <source>
        <dbReference type="ARBA" id="ARBA00004123"/>
    </source>
</evidence>
<evidence type="ECO:0000256" key="9">
    <source>
        <dbReference type="ARBA" id="ARBA00023163"/>
    </source>
</evidence>
<dbReference type="SMART" id="SM00355">
    <property type="entry name" value="ZnF_C2H2"/>
    <property type="match status" value="7"/>
</dbReference>
<gene>
    <name evidence="14" type="ORF">KUF71_015229</name>
</gene>
<dbReference type="FunFam" id="3.30.160.60:FF:002343">
    <property type="entry name" value="Zinc finger protein 33A"/>
    <property type="match status" value="1"/>
</dbReference>
<feature type="domain" description="C2H2-type" evidence="13">
    <location>
        <begin position="130"/>
        <end position="157"/>
    </location>
</feature>
<evidence type="ECO:0000256" key="10">
    <source>
        <dbReference type="ARBA" id="ARBA00023242"/>
    </source>
</evidence>
<dbReference type="PANTHER" id="PTHR47772:SF13">
    <property type="entry name" value="GASTRULA ZINC FINGER PROTEIN XLCGF49.1-LIKE-RELATED"/>
    <property type="match status" value="1"/>
</dbReference>
<feature type="compositionally biased region" description="Basic and acidic residues" evidence="12">
    <location>
        <begin position="20"/>
        <end position="41"/>
    </location>
</feature>
<proteinExistence type="inferred from homology"/>
<evidence type="ECO:0000259" key="13">
    <source>
        <dbReference type="PROSITE" id="PS50157"/>
    </source>
</evidence>
<organism evidence="14 15">
    <name type="scientific">Frankliniella fusca</name>
    <dbReference type="NCBI Taxonomy" id="407009"/>
    <lineage>
        <taxon>Eukaryota</taxon>
        <taxon>Metazoa</taxon>
        <taxon>Ecdysozoa</taxon>
        <taxon>Arthropoda</taxon>
        <taxon>Hexapoda</taxon>
        <taxon>Insecta</taxon>
        <taxon>Pterygota</taxon>
        <taxon>Neoptera</taxon>
        <taxon>Paraneoptera</taxon>
        <taxon>Thysanoptera</taxon>
        <taxon>Terebrantia</taxon>
        <taxon>Thripoidea</taxon>
        <taxon>Thripidae</taxon>
        <taxon>Frankliniella</taxon>
    </lineage>
</organism>
<dbReference type="PROSITE" id="PS00028">
    <property type="entry name" value="ZINC_FINGER_C2H2_1"/>
    <property type="match status" value="6"/>
</dbReference>
<evidence type="ECO:0000313" key="15">
    <source>
        <dbReference type="Proteomes" id="UP001219518"/>
    </source>
</evidence>
<comment type="caution">
    <text evidence="14">The sequence shown here is derived from an EMBL/GenBank/DDBJ whole genome shotgun (WGS) entry which is preliminary data.</text>
</comment>
<dbReference type="Gene3D" id="3.30.160.60">
    <property type="entry name" value="Classic Zinc Finger"/>
    <property type="match status" value="6"/>
</dbReference>
<feature type="region of interest" description="Disordered" evidence="12">
    <location>
        <begin position="1"/>
        <end position="41"/>
    </location>
</feature>
<dbReference type="GO" id="GO:0005634">
    <property type="term" value="C:nucleus"/>
    <property type="evidence" value="ECO:0007669"/>
    <property type="project" value="UniProtKB-SubCell"/>
</dbReference>
<evidence type="ECO:0000256" key="8">
    <source>
        <dbReference type="ARBA" id="ARBA00023125"/>
    </source>
</evidence>
<feature type="region of interest" description="Disordered" evidence="12">
    <location>
        <begin position="56"/>
        <end position="96"/>
    </location>
</feature>
<comment type="similarity">
    <text evidence="2">Belongs to the krueppel C2H2-type zinc-finger protein family.</text>
</comment>
<feature type="compositionally biased region" description="Basic and acidic residues" evidence="12">
    <location>
        <begin position="70"/>
        <end position="92"/>
    </location>
</feature>
<dbReference type="InterPro" id="IPR036236">
    <property type="entry name" value="Znf_C2H2_sf"/>
</dbReference>
<feature type="domain" description="C2H2-type" evidence="13">
    <location>
        <begin position="102"/>
        <end position="129"/>
    </location>
</feature>
<name>A0AAE1HSZ3_9NEOP</name>
<dbReference type="EMBL" id="JAHWGI010001270">
    <property type="protein sequence ID" value="KAK3926893.1"/>
    <property type="molecule type" value="Genomic_DNA"/>
</dbReference>
<evidence type="ECO:0000256" key="5">
    <source>
        <dbReference type="ARBA" id="ARBA00022771"/>
    </source>
</evidence>
<reference evidence="14" key="2">
    <citation type="journal article" date="2023" name="BMC Genomics">
        <title>Pest status, molecular evolution, and epigenetic factors derived from the genome assembly of Frankliniella fusca, a thysanopteran phytovirus vector.</title>
        <authorList>
            <person name="Catto M.A."/>
            <person name="Labadie P.E."/>
            <person name="Jacobson A.L."/>
            <person name="Kennedy G.G."/>
            <person name="Srinivasan R."/>
            <person name="Hunt B.G."/>
        </authorList>
    </citation>
    <scope>NUCLEOTIDE SEQUENCE</scope>
    <source>
        <strain evidence="14">PL_HMW_Pooled</strain>
    </source>
</reference>
<dbReference type="Pfam" id="PF00096">
    <property type="entry name" value="zf-C2H2"/>
    <property type="match status" value="5"/>
</dbReference>
<feature type="domain" description="C2H2-type" evidence="13">
    <location>
        <begin position="202"/>
        <end position="229"/>
    </location>
</feature>
<dbReference type="FunFam" id="3.30.160.60:FF:000839">
    <property type="entry name" value="Zinc finger protein 691"/>
    <property type="match status" value="1"/>
</dbReference>
<feature type="domain" description="C2H2-type" evidence="13">
    <location>
        <begin position="229"/>
        <end position="256"/>
    </location>
</feature>
<protein>
    <submittedName>
        <fullName evidence="14">Zinc finger protein 182</fullName>
    </submittedName>
</protein>
<feature type="compositionally biased region" description="Basic and acidic residues" evidence="12">
    <location>
        <begin position="1"/>
        <end position="11"/>
    </location>
</feature>
<keyword evidence="3" id="KW-0479">Metal-binding</keyword>
<sequence>MEKEINGHEDSCESSSVSDNEEHITTGSDSHESSDNISLREEKVKDVANLLEVTVCENIDDSEEQSSNENDSRDPLEVDSSDEKGNDTERTSNQHHRSDKRFQCTCCAKKFTRNAHLTTHMRIHRSERPYLCAVCDKSFTTRSTLIAHVRTHTGVKPYKCTECNQKFAQNSTLKHHFKRHHTYREPKPRKPRRQKTDDIGPHKCEQCDKVYETKQKLRVHRYSHSTEKYVCPLCSKRFTAGGTLKSHLRIHSGEKPFECEICMKSFTNNSNLQAHYRIHTGEKRFQCPTCNKKWAKKISLRTHVCLPVDGTISTT</sequence>
<dbReference type="Proteomes" id="UP001219518">
    <property type="component" value="Unassembled WGS sequence"/>
</dbReference>
<keyword evidence="7" id="KW-0805">Transcription regulation</keyword>
<keyword evidence="4" id="KW-0677">Repeat</keyword>
<evidence type="ECO:0000313" key="14">
    <source>
        <dbReference type="EMBL" id="KAK3926893.1"/>
    </source>
</evidence>
<dbReference type="FunFam" id="3.30.160.60:FF:000072">
    <property type="entry name" value="zinc finger protein 143 isoform X1"/>
    <property type="match status" value="1"/>
</dbReference>
<dbReference type="AlphaFoldDB" id="A0AAE1HSZ3"/>